<dbReference type="Pfam" id="PF01557">
    <property type="entry name" value="FAA_hydrolase"/>
    <property type="match status" value="1"/>
</dbReference>
<evidence type="ECO:0000313" key="4">
    <source>
        <dbReference type="EMBL" id="EQD62840.1"/>
    </source>
</evidence>
<dbReference type="Gene3D" id="3.90.850.10">
    <property type="entry name" value="Fumarylacetoacetase-like, C-terminal domain"/>
    <property type="match status" value="1"/>
</dbReference>
<dbReference type="InterPro" id="IPR011234">
    <property type="entry name" value="Fumarylacetoacetase-like_C"/>
</dbReference>
<evidence type="ECO:0000259" key="3">
    <source>
        <dbReference type="Pfam" id="PF01557"/>
    </source>
</evidence>
<dbReference type="EMBL" id="AUZY01004507">
    <property type="protein sequence ID" value="EQD62840.1"/>
    <property type="molecule type" value="Genomic_DNA"/>
</dbReference>
<keyword evidence="2" id="KW-0479">Metal-binding</keyword>
<keyword evidence="4" id="KW-0413">Isomerase</keyword>
<dbReference type="GO" id="GO:0016853">
    <property type="term" value="F:isomerase activity"/>
    <property type="evidence" value="ECO:0007669"/>
    <property type="project" value="UniProtKB-KW"/>
</dbReference>
<dbReference type="InterPro" id="IPR036663">
    <property type="entry name" value="Fumarylacetoacetase_C_sf"/>
</dbReference>
<dbReference type="InterPro" id="IPR051121">
    <property type="entry name" value="FAH"/>
</dbReference>
<dbReference type="PANTHER" id="PTHR42796:SF4">
    <property type="entry name" value="FUMARYLACETOACETATE HYDROLASE DOMAIN-CONTAINING PROTEIN 2A"/>
    <property type="match status" value="1"/>
</dbReference>
<dbReference type="PANTHER" id="PTHR42796">
    <property type="entry name" value="FUMARYLACETOACETATE HYDROLASE DOMAIN-CONTAINING PROTEIN 2A-RELATED"/>
    <property type="match status" value="1"/>
</dbReference>
<reference evidence="4" key="1">
    <citation type="submission" date="2013-08" db="EMBL/GenBank/DDBJ databases">
        <authorList>
            <person name="Mendez C."/>
            <person name="Richter M."/>
            <person name="Ferrer M."/>
            <person name="Sanchez J."/>
        </authorList>
    </citation>
    <scope>NUCLEOTIDE SEQUENCE</scope>
</reference>
<organism evidence="4">
    <name type="scientific">mine drainage metagenome</name>
    <dbReference type="NCBI Taxonomy" id="410659"/>
    <lineage>
        <taxon>unclassified sequences</taxon>
        <taxon>metagenomes</taxon>
        <taxon>ecological metagenomes</taxon>
    </lineage>
</organism>
<dbReference type="SUPFAM" id="SSF56529">
    <property type="entry name" value="FAH"/>
    <property type="match status" value="1"/>
</dbReference>
<accession>T1C965</accession>
<evidence type="ECO:0000256" key="2">
    <source>
        <dbReference type="ARBA" id="ARBA00022723"/>
    </source>
</evidence>
<sequence>MVGHEQPFVLNPLGKEPDVELELGVVIGTTGRRIPREKALDHVAGFTVAHDLGYRDLQYPDGRGSATDWVMGKGLDGTLAVGPMIVAQDEVPDPRGLKMTLKVNGQVRQEGTTADYVFGVEEVIAHLSQGITLEAGDLICMGSLGGTPGFEFGRSERILKPGDVIEGTLERIDTLKNPVRPETPPSPTAPA</sequence>
<reference evidence="4" key="2">
    <citation type="journal article" date="2014" name="ISME J.">
        <title>Microbial stratification in low pH oxic and suboxic macroscopic growths along an acid mine drainage.</title>
        <authorList>
            <person name="Mendez-Garcia C."/>
            <person name="Mesa V."/>
            <person name="Sprenger R.R."/>
            <person name="Richter M."/>
            <person name="Diez M.S."/>
            <person name="Solano J."/>
            <person name="Bargiela R."/>
            <person name="Golyshina O.V."/>
            <person name="Manteca A."/>
            <person name="Ramos J.L."/>
            <person name="Gallego J.R."/>
            <person name="Llorente I."/>
            <person name="Martins Dos Santos V.A."/>
            <person name="Jensen O.N."/>
            <person name="Pelaez A.I."/>
            <person name="Sanchez J."/>
            <person name="Ferrer M."/>
        </authorList>
    </citation>
    <scope>NUCLEOTIDE SEQUENCE</scope>
</reference>
<gene>
    <name evidence="4" type="ORF">B1B_07087</name>
</gene>
<feature type="domain" description="Fumarylacetoacetase-like C-terminal" evidence="3">
    <location>
        <begin position="1"/>
        <end position="180"/>
    </location>
</feature>
<proteinExistence type="inferred from homology"/>
<comment type="caution">
    <text evidence="4">The sequence shown here is derived from an EMBL/GenBank/DDBJ whole genome shotgun (WGS) entry which is preliminary data.</text>
</comment>
<name>T1C965_9ZZZZ</name>
<protein>
    <submittedName>
        <fullName evidence="4">5-carboxymethyl-2-hydroxymuconate Delta-isomerase</fullName>
    </submittedName>
</protein>
<dbReference type="GO" id="GO:0044281">
    <property type="term" value="P:small molecule metabolic process"/>
    <property type="evidence" value="ECO:0007669"/>
    <property type="project" value="UniProtKB-ARBA"/>
</dbReference>
<dbReference type="AlphaFoldDB" id="T1C965"/>
<dbReference type="GO" id="GO:0046872">
    <property type="term" value="F:metal ion binding"/>
    <property type="evidence" value="ECO:0007669"/>
    <property type="project" value="UniProtKB-KW"/>
</dbReference>
<comment type="similarity">
    <text evidence="1">Belongs to the FAH family.</text>
</comment>
<evidence type="ECO:0000256" key="1">
    <source>
        <dbReference type="ARBA" id="ARBA00010211"/>
    </source>
</evidence>